<evidence type="ECO:0008006" key="3">
    <source>
        <dbReference type="Google" id="ProtNLM"/>
    </source>
</evidence>
<feature type="transmembrane region" description="Helical" evidence="1">
    <location>
        <begin position="450"/>
        <end position="470"/>
    </location>
</feature>
<dbReference type="EMBL" id="GDID01001557">
    <property type="protein sequence ID" value="JAP95049.1"/>
    <property type="molecule type" value="Transcribed_RNA"/>
</dbReference>
<dbReference type="AlphaFoldDB" id="A0A146KIH3"/>
<reference evidence="2" key="1">
    <citation type="submission" date="2015-07" db="EMBL/GenBank/DDBJ databases">
        <title>Adaptation to a free-living lifestyle via gene acquisitions in the diplomonad Trepomonas sp. PC1.</title>
        <authorList>
            <person name="Xu F."/>
            <person name="Jerlstrom-Hultqvist J."/>
            <person name="Kolisko M."/>
            <person name="Simpson A.G.B."/>
            <person name="Roger A.J."/>
            <person name="Svard S.G."/>
            <person name="Andersson J.O."/>
        </authorList>
    </citation>
    <scope>NUCLEOTIDE SEQUENCE</scope>
    <source>
        <strain evidence="2">PC1</strain>
    </source>
</reference>
<name>A0A146KIH3_9EUKA</name>
<protein>
    <recommendedName>
        <fullName evidence="3">Transmembrane protein</fullName>
    </recommendedName>
</protein>
<proteinExistence type="predicted"/>
<gene>
    <name evidence="2" type="ORF">TPC1_12076</name>
</gene>
<accession>A0A146KIH3</accession>
<keyword evidence="1" id="KW-0812">Transmembrane</keyword>
<organism evidence="2">
    <name type="scientific">Trepomonas sp. PC1</name>
    <dbReference type="NCBI Taxonomy" id="1076344"/>
    <lineage>
        <taxon>Eukaryota</taxon>
        <taxon>Metamonada</taxon>
        <taxon>Diplomonadida</taxon>
        <taxon>Hexamitidae</taxon>
        <taxon>Hexamitinae</taxon>
        <taxon>Trepomonas</taxon>
    </lineage>
</organism>
<sequence length="471" mass="53759">FIVTLEFLCYAINSSAQYYPQTEQLHFQAYPKTYTSNEKQQCSLLDNSRMTLEILLGSVKFTLNNVLFTFQEPVSLILTSTDTTGIENYNLAVYRMIFATQATTVTNVVGIYDFVSSNRHECYTSGVYQYSIIPGKEFFSVNPTLNKCDLDPGTKVYVDLYSKGILKNTSVQNRQIDLNLDQKVEAICNQSLVYMTQSECIALNGNMSLEVIFSATVYIRNLIQVEYQGSLQEFNQTISYEIKELFYDIPDDCFTDSSLTTDGIIFNLRITLGAHLMCSQSYFDQYFQHNESFLRVIISNSDNLINVKIPEIEDKTEYFLVCEDLNIDCEQLLDQDNEIVVNYIKFDGSSELYGNDVLRFKQSVPSSLVIISKTFVNVSIYNTQTCIENANFAKSYRNYLLEGTNLALQYTSNTGCYDFIYNKTDTITIFIDNKECHQTVYDLRSKEKTLWFWVACAVLGVGGGVALVLLK</sequence>
<keyword evidence="1" id="KW-0472">Membrane</keyword>
<feature type="non-terminal residue" evidence="2">
    <location>
        <position position="1"/>
    </location>
</feature>
<evidence type="ECO:0000313" key="2">
    <source>
        <dbReference type="EMBL" id="JAP95049.1"/>
    </source>
</evidence>
<evidence type="ECO:0000256" key="1">
    <source>
        <dbReference type="SAM" id="Phobius"/>
    </source>
</evidence>
<keyword evidence="1" id="KW-1133">Transmembrane helix</keyword>